<accession>A0AAP0QVH6</accession>
<sequence>MLCGSLTLTPSKAITPFDMIRLIKTAFFDLSGAIATTFSSLLLLLGLHLHHSWLNQVFLIHHFCLFLHYLQLLLFQVEKSISLGLLFSVLFD</sequence>
<dbReference type="EMBL" id="JBCGBO010000001">
    <property type="protein sequence ID" value="KAK9228687.1"/>
    <property type="molecule type" value="Genomic_DNA"/>
</dbReference>
<proteinExistence type="predicted"/>
<feature type="transmembrane region" description="Helical" evidence="1">
    <location>
        <begin position="26"/>
        <end position="47"/>
    </location>
</feature>
<keyword evidence="1" id="KW-1133">Transmembrane helix</keyword>
<keyword evidence="1" id="KW-0472">Membrane</keyword>
<reference evidence="2 3" key="1">
    <citation type="submission" date="2024-05" db="EMBL/GenBank/DDBJ databases">
        <title>Haplotype-resolved chromosome-level genome assembly of Huyou (Citrus changshanensis).</title>
        <authorList>
            <person name="Miao C."/>
            <person name="Chen W."/>
            <person name="Wu Y."/>
            <person name="Wang L."/>
            <person name="Zhao S."/>
            <person name="Grierson D."/>
            <person name="Xu C."/>
            <person name="Chen K."/>
        </authorList>
    </citation>
    <scope>NUCLEOTIDE SEQUENCE [LARGE SCALE GENOMIC DNA]</scope>
    <source>
        <strain evidence="2">01-14</strain>
        <tissue evidence="2">Leaf</tissue>
    </source>
</reference>
<evidence type="ECO:0000256" key="1">
    <source>
        <dbReference type="SAM" id="Phobius"/>
    </source>
</evidence>
<dbReference type="AlphaFoldDB" id="A0AAP0QVH6"/>
<comment type="caution">
    <text evidence="2">The sequence shown here is derived from an EMBL/GenBank/DDBJ whole genome shotgun (WGS) entry which is preliminary data.</text>
</comment>
<dbReference type="Proteomes" id="UP001428341">
    <property type="component" value="Unassembled WGS sequence"/>
</dbReference>
<name>A0AAP0QVH6_9ROSI</name>
<keyword evidence="3" id="KW-1185">Reference proteome</keyword>
<gene>
    <name evidence="2" type="ORF">WN944_021641</name>
</gene>
<evidence type="ECO:0000313" key="3">
    <source>
        <dbReference type="Proteomes" id="UP001428341"/>
    </source>
</evidence>
<keyword evidence="1" id="KW-0812">Transmembrane</keyword>
<organism evidence="2 3">
    <name type="scientific">Citrus x changshan-huyou</name>
    <dbReference type="NCBI Taxonomy" id="2935761"/>
    <lineage>
        <taxon>Eukaryota</taxon>
        <taxon>Viridiplantae</taxon>
        <taxon>Streptophyta</taxon>
        <taxon>Embryophyta</taxon>
        <taxon>Tracheophyta</taxon>
        <taxon>Spermatophyta</taxon>
        <taxon>Magnoliopsida</taxon>
        <taxon>eudicotyledons</taxon>
        <taxon>Gunneridae</taxon>
        <taxon>Pentapetalae</taxon>
        <taxon>rosids</taxon>
        <taxon>malvids</taxon>
        <taxon>Sapindales</taxon>
        <taxon>Rutaceae</taxon>
        <taxon>Aurantioideae</taxon>
        <taxon>Citrus</taxon>
    </lineage>
</organism>
<evidence type="ECO:0000313" key="2">
    <source>
        <dbReference type="EMBL" id="KAK9228687.1"/>
    </source>
</evidence>
<protein>
    <submittedName>
        <fullName evidence="2">Uncharacterized protein</fullName>
    </submittedName>
</protein>